<reference evidence="2" key="1">
    <citation type="submission" date="2020-05" db="EMBL/GenBank/DDBJ databases">
        <title>Complete genome sequence of Bradyrhizobium diazoefficiens XF2 isolated from soybean nodule.</title>
        <authorList>
            <person name="Noda R."/>
            <person name="Kakizaki K."/>
            <person name="Minamisawa K."/>
        </authorList>
    </citation>
    <scope>NUCLEOTIDE SEQUENCE</scope>
    <source>
        <strain evidence="2">XF2</strain>
    </source>
</reference>
<dbReference type="Gene3D" id="3.40.1350.10">
    <property type="match status" value="1"/>
</dbReference>
<dbReference type="InterPro" id="IPR011856">
    <property type="entry name" value="tRNA_endonuc-like_dom_sf"/>
</dbReference>
<organism evidence="2">
    <name type="scientific">Bradyrhizobium diazoefficiens</name>
    <dbReference type="NCBI Taxonomy" id="1355477"/>
    <lineage>
        <taxon>Bacteria</taxon>
        <taxon>Pseudomonadati</taxon>
        <taxon>Pseudomonadota</taxon>
        <taxon>Alphaproteobacteria</taxon>
        <taxon>Hyphomicrobiales</taxon>
        <taxon>Nitrobacteraceae</taxon>
        <taxon>Bradyrhizobium</taxon>
    </lineage>
</organism>
<feature type="domain" description="DUF4268" evidence="1">
    <location>
        <begin position="229"/>
        <end position="362"/>
    </location>
</feature>
<name>A0A809XUM9_9BRAD</name>
<proteinExistence type="predicted"/>
<dbReference type="Pfam" id="PF14088">
    <property type="entry name" value="DUF4268"/>
    <property type="match status" value="1"/>
</dbReference>
<dbReference type="EMBL" id="AP023092">
    <property type="protein sequence ID" value="BCE31204.1"/>
    <property type="molecule type" value="Genomic_DNA"/>
</dbReference>
<gene>
    <name evidence="2" type="ORF">XF2B_49730</name>
</gene>
<dbReference type="AlphaFoldDB" id="A0A809XUM9"/>
<sequence length="381" mass="43724">MFRINKTENSIEPLKCQTFADLGFRERQHLQEWIAKEPSCLGEELLIIQKEFAGFSDTNERLDLLAIDKQGALVLIENKLDDTGRDVTWQALKYASYCSSLSKENIRSIFQEYLDRKGPGEDAKKVLVEFLDADDYEEIALNKGLTQRIILIAANFRKEVTSTILWLLNFRMRIQCFRVTPWRSGDEVFLDVDQIIPTKDAEAYMIGLAAKSLDEVEAAAEEKNRNRERRKFWAELLELAGPKITRYANISPSTTSDLVAGSGVRGVPFKFVASRSYGRVELYIDRGDKEENKEIFNELQSQRSSIEAIFKGPLTWERLDDRRASRIKTELAGDPFDDAQRQALMSFMIDAMVRFENALKEPLARIQVRLRAKSADEELSQ</sequence>
<dbReference type="GO" id="GO:0003676">
    <property type="term" value="F:nucleic acid binding"/>
    <property type="evidence" value="ECO:0007669"/>
    <property type="project" value="InterPro"/>
</dbReference>
<accession>A0A809XUM9</accession>
<evidence type="ECO:0000313" key="2">
    <source>
        <dbReference type="EMBL" id="BCE31204.1"/>
    </source>
</evidence>
<protein>
    <recommendedName>
        <fullName evidence="1">DUF4268 domain-containing protein</fullName>
    </recommendedName>
</protein>
<evidence type="ECO:0000259" key="1">
    <source>
        <dbReference type="Pfam" id="PF14088"/>
    </source>
</evidence>
<dbReference type="InterPro" id="IPR025364">
    <property type="entry name" value="DUF4268"/>
</dbReference>